<dbReference type="Pfam" id="PF00144">
    <property type="entry name" value="Beta-lactamase"/>
    <property type="match status" value="1"/>
</dbReference>
<feature type="region of interest" description="Disordered" evidence="1">
    <location>
        <begin position="49"/>
        <end position="77"/>
    </location>
</feature>
<dbReference type="EMBL" id="PJRS01000044">
    <property type="protein sequence ID" value="PLR20974.1"/>
    <property type="molecule type" value="Genomic_DNA"/>
</dbReference>
<keyword evidence="2" id="KW-0812">Transmembrane</keyword>
<gene>
    <name evidence="4" type="ORF">SGCZBJ_21275</name>
</gene>
<feature type="region of interest" description="Disordered" evidence="1">
    <location>
        <begin position="1"/>
        <end position="20"/>
    </location>
</feature>
<dbReference type="Gene3D" id="3.40.710.10">
    <property type="entry name" value="DD-peptidase/beta-lactamase superfamily"/>
    <property type="match status" value="1"/>
</dbReference>
<organism evidence="4 5">
    <name type="scientific">Caulobacter zeae</name>
    <dbReference type="NCBI Taxonomy" id="2055137"/>
    <lineage>
        <taxon>Bacteria</taxon>
        <taxon>Pseudomonadati</taxon>
        <taxon>Pseudomonadota</taxon>
        <taxon>Alphaproteobacteria</taxon>
        <taxon>Caulobacterales</taxon>
        <taxon>Caulobacteraceae</taxon>
        <taxon>Caulobacter</taxon>
    </lineage>
</organism>
<evidence type="ECO:0000256" key="1">
    <source>
        <dbReference type="SAM" id="MobiDB-lite"/>
    </source>
</evidence>
<protein>
    <recommendedName>
        <fullName evidence="3">Beta-lactamase-related domain-containing protein</fullName>
    </recommendedName>
</protein>
<feature type="transmembrane region" description="Helical" evidence="2">
    <location>
        <begin position="87"/>
        <end position="110"/>
    </location>
</feature>
<name>A0A2N5D4G9_9CAUL</name>
<feature type="compositionally biased region" description="Basic residues" evidence="1">
    <location>
        <begin position="55"/>
        <end position="68"/>
    </location>
</feature>
<keyword evidence="2" id="KW-1133">Transmembrane helix</keyword>
<dbReference type="InterPro" id="IPR012338">
    <property type="entry name" value="Beta-lactam/transpept-like"/>
</dbReference>
<evidence type="ECO:0000259" key="3">
    <source>
        <dbReference type="Pfam" id="PF00144"/>
    </source>
</evidence>
<reference evidence="4 5" key="1">
    <citation type="submission" date="2017-12" db="EMBL/GenBank/DDBJ databases">
        <title>The genome sequence of Caulobacter sp. 410.</title>
        <authorList>
            <person name="Gao J."/>
            <person name="Mao X."/>
            <person name="Sun J."/>
        </authorList>
    </citation>
    <scope>NUCLEOTIDE SEQUENCE [LARGE SCALE GENOMIC DNA]</scope>
    <source>
        <strain evidence="4 5">410</strain>
    </source>
</reference>
<dbReference type="PANTHER" id="PTHR43283">
    <property type="entry name" value="BETA-LACTAMASE-RELATED"/>
    <property type="match status" value="1"/>
</dbReference>
<dbReference type="InterPro" id="IPR001466">
    <property type="entry name" value="Beta-lactam-related"/>
</dbReference>
<dbReference type="SUPFAM" id="SSF56601">
    <property type="entry name" value="beta-lactamase/transpeptidase-like"/>
    <property type="match status" value="1"/>
</dbReference>
<evidence type="ECO:0000256" key="2">
    <source>
        <dbReference type="SAM" id="Phobius"/>
    </source>
</evidence>
<dbReference type="OrthoDB" id="9814204at2"/>
<evidence type="ECO:0000313" key="5">
    <source>
        <dbReference type="Proteomes" id="UP000234479"/>
    </source>
</evidence>
<comment type="caution">
    <text evidence="4">The sequence shown here is derived from an EMBL/GenBank/DDBJ whole genome shotgun (WGS) entry which is preliminary data.</text>
</comment>
<proteinExistence type="predicted"/>
<dbReference type="Proteomes" id="UP000234479">
    <property type="component" value="Unassembled WGS sequence"/>
</dbReference>
<dbReference type="PANTHER" id="PTHR43283:SF7">
    <property type="entry name" value="BETA-LACTAMASE-RELATED DOMAIN-CONTAINING PROTEIN"/>
    <property type="match status" value="1"/>
</dbReference>
<keyword evidence="2" id="KW-0472">Membrane</keyword>
<evidence type="ECO:0000313" key="4">
    <source>
        <dbReference type="EMBL" id="PLR20974.1"/>
    </source>
</evidence>
<accession>A0A2N5D4G9</accession>
<sequence>MRQRSAPRGPGRFGAAHLRRAGRPRLVVPARHRRRRALLGRRLLFGPAGQDRAGQRRAGRQRQARHPVRRDLDRRSQGGLKVKKRKILLIGLGAVVLAGAATYATAPLYWGRYFRALTVNPLEPPIDWYKPVAVVKGAPAAPLPQTTPEAAGIDPAALEAAAEYAGARKSDALIVVKDGAIVYERYWNGVGPTTVMKAHSFTKTMTGMLVGAAIADGKIKSVDQPAADFITEWKNDERSKITIRDLLQMSSGLEPPDYSYAPWSSTIRTFLSPDLAKDNLALKAVHPPGTVFGHHNPDPVALSVIVERATGETFADYMSEKLFQPLGMHDGSLWLAKEGGLSHGDCCMISQVQDWMRIGIMLANGGSFEGKYVLSADYVAAMSAPGKANPGYGFQIWRGRPFVKNRIYSPERPDKASVSAEPIAAEDAIFLDGWGKRRLWIVPSQKLVVLRDGVDLDDWDDTKIPNLILRGLAAPAAPQPEKAP</sequence>
<keyword evidence="5" id="KW-1185">Reference proteome</keyword>
<dbReference type="AlphaFoldDB" id="A0A2N5D4G9"/>
<feature type="domain" description="Beta-lactamase-related" evidence="3">
    <location>
        <begin position="165"/>
        <end position="339"/>
    </location>
</feature>
<dbReference type="InterPro" id="IPR050789">
    <property type="entry name" value="Diverse_Enzym_Activities"/>
</dbReference>